<dbReference type="GO" id="GO:0016491">
    <property type="term" value="F:oxidoreductase activity"/>
    <property type="evidence" value="ECO:0007669"/>
    <property type="project" value="UniProtKB-KW"/>
</dbReference>
<dbReference type="AlphaFoldDB" id="A0A934PZ91"/>
<organism evidence="6 7">
    <name type="scientific">Ramlibacter algicola</name>
    <dbReference type="NCBI Taxonomy" id="2795217"/>
    <lineage>
        <taxon>Bacteria</taxon>
        <taxon>Pseudomonadati</taxon>
        <taxon>Pseudomonadota</taxon>
        <taxon>Betaproteobacteria</taxon>
        <taxon>Burkholderiales</taxon>
        <taxon>Comamonadaceae</taxon>
        <taxon>Ramlibacter</taxon>
    </lineage>
</organism>
<dbReference type="PANTHER" id="PTHR43400:SF10">
    <property type="entry name" value="3-OXOSTEROID 1-DEHYDROGENASE"/>
    <property type="match status" value="1"/>
</dbReference>
<dbReference type="InterPro" id="IPR050315">
    <property type="entry name" value="FAD-oxidoreductase_2"/>
</dbReference>
<evidence type="ECO:0000256" key="2">
    <source>
        <dbReference type="ARBA" id="ARBA00022630"/>
    </source>
</evidence>
<accession>A0A934PZ91</accession>
<dbReference type="Proteomes" id="UP000617041">
    <property type="component" value="Unassembled WGS sequence"/>
</dbReference>
<keyword evidence="2" id="KW-0285">Flavoprotein</keyword>
<dbReference type="InterPro" id="IPR003953">
    <property type="entry name" value="FAD-dep_OxRdtase_2_FAD-bd"/>
</dbReference>
<protein>
    <submittedName>
        <fullName evidence="6">FAD-binding protein</fullName>
    </submittedName>
</protein>
<keyword evidence="4" id="KW-0560">Oxidoreductase</keyword>
<evidence type="ECO:0000256" key="4">
    <source>
        <dbReference type="ARBA" id="ARBA00023002"/>
    </source>
</evidence>
<reference evidence="6" key="1">
    <citation type="submission" date="2020-12" db="EMBL/GenBank/DDBJ databases">
        <title>Ramlibacter sp. nov., isolated from a freshwater alga, Cryptomonas.</title>
        <authorList>
            <person name="Kim H.M."/>
            <person name="Jeon C.O."/>
        </authorList>
    </citation>
    <scope>NUCLEOTIDE SEQUENCE</scope>
    <source>
        <strain evidence="6">CrO1</strain>
    </source>
</reference>
<dbReference type="EMBL" id="JAEDAO010000001">
    <property type="protein sequence ID" value="MBK0392128.1"/>
    <property type="molecule type" value="Genomic_DNA"/>
</dbReference>
<comment type="cofactor">
    <cofactor evidence="1">
        <name>FAD</name>
        <dbReference type="ChEBI" id="CHEBI:57692"/>
    </cofactor>
</comment>
<dbReference type="SUPFAM" id="SSF56425">
    <property type="entry name" value="Succinate dehydrogenase/fumarate reductase flavoprotein, catalytic domain"/>
    <property type="match status" value="1"/>
</dbReference>
<evidence type="ECO:0000256" key="3">
    <source>
        <dbReference type="ARBA" id="ARBA00022827"/>
    </source>
</evidence>
<evidence type="ECO:0000313" key="6">
    <source>
        <dbReference type="EMBL" id="MBK0392128.1"/>
    </source>
</evidence>
<sequence>MVVVGSGAAGLTAAILAHDSGAKVLIVERTGRIGGTTAVSGGGIWIPLNHHMGVLEFSDTREDALEYCRRQAMGRVDEALIRTFVDTAAPMIRYLEDHTPLTFRAMTTTDYQPEVPGGRMGGRSIEPQPFDTRVLGEWQSRVRPPSAFAFPITRQEALGEYDAFFRPWQIPQELAAERMMNGIVTLGQALVAGLLKAVLDRNIPILFDTRGRKLVVESGRVTGLLAEGADRAPIAIGASRGLVLATAGFEWNRRLQAQFLQAPIENPNTPPFNEGDGLMMAMEVGADLANMAEVWHFPSLMIPGESYEGHPLSRALLSERNGPHVIWVNAKGKRFANEAANYNSLGRQLQEMQTGHPEAANLPAWAILDHQFRSRYVVGTTMPEDPDPQWLVKADTLEALAAKTGIDARQLAATVARWNGFVQKGVDEDFGKGQSRYDRSQGDREAALPNLGSIEKPPFYAVRVTTGALGTKGGPRTNENAQVLDVRGQPIPGLYAAGNVAASITGPGYYGRGATLGPGMTFGYIAGRTAARDTDAATLGGSR</sequence>
<keyword evidence="7" id="KW-1185">Reference proteome</keyword>
<gene>
    <name evidence="6" type="ORF">I8E28_05960</name>
</gene>
<keyword evidence="3" id="KW-0274">FAD</keyword>
<evidence type="ECO:0000313" key="7">
    <source>
        <dbReference type="Proteomes" id="UP000617041"/>
    </source>
</evidence>
<dbReference type="RefSeq" id="WP_200787078.1">
    <property type="nucleotide sequence ID" value="NZ_JAEDAO010000001.1"/>
</dbReference>
<dbReference type="SUPFAM" id="SSF51905">
    <property type="entry name" value="FAD/NAD(P)-binding domain"/>
    <property type="match status" value="1"/>
</dbReference>
<feature type="domain" description="FAD-dependent oxidoreductase 2 FAD-binding" evidence="5">
    <location>
        <begin position="2"/>
        <end position="516"/>
    </location>
</feature>
<evidence type="ECO:0000256" key="1">
    <source>
        <dbReference type="ARBA" id="ARBA00001974"/>
    </source>
</evidence>
<comment type="caution">
    <text evidence="6">The sequence shown here is derived from an EMBL/GenBank/DDBJ whole genome shotgun (WGS) entry which is preliminary data.</text>
</comment>
<dbReference type="InterPro" id="IPR036188">
    <property type="entry name" value="FAD/NAD-bd_sf"/>
</dbReference>
<dbReference type="InterPro" id="IPR027477">
    <property type="entry name" value="Succ_DH/fumarate_Rdtase_cat_sf"/>
</dbReference>
<dbReference type="GO" id="GO:0008202">
    <property type="term" value="P:steroid metabolic process"/>
    <property type="evidence" value="ECO:0007669"/>
    <property type="project" value="UniProtKB-ARBA"/>
</dbReference>
<dbReference type="Pfam" id="PF00890">
    <property type="entry name" value="FAD_binding_2"/>
    <property type="match status" value="1"/>
</dbReference>
<evidence type="ECO:0000259" key="5">
    <source>
        <dbReference type="Pfam" id="PF00890"/>
    </source>
</evidence>
<name>A0A934PZ91_9BURK</name>
<dbReference type="Gene3D" id="3.90.700.10">
    <property type="entry name" value="Succinate dehydrogenase/fumarate reductase flavoprotein, catalytic domain"/>
    <property type="match status" value="1"/>
</dbReference>
<proteinExistence type="predicted"/>
<dbReference type="PANTHER" id="PTHR43400">
    <property type="entry name" value="FUMARATE REDUCTASE"/>
    <property type="match status" value="1"/>
</dbReference>
<dbReference type="Gene3D" id="3.50.50.60">
    <property type="entry name" value="FAD/NAD(P)-binding domain"/>
    <property type="match status" value="2"/>
</dbReference>